<dbReference type="SUPFAM" id="SSF52021">
    <property type="entry name" value="Carbamoyl phosphate synthetase, small subunit N-terminal domain"/>
    <property type="match status" value="1"/>
</dbReference>
<dbReference type="EMBL" id="KZ155790">
    <property type="protein sequence ID" value="OUS45384.1"/>
    <property type="molecule type" value="Genomic_DNA"/>
</dbReference>
<evidence type="ECO:0000256" key="8">
    <source>
        <dbReference type="ARBA" id="ARBA00022679"/>
    </source>
</evidence>
<keyword evidence="13" id="KW-0443">Lipid metabolism</keyword>
<dbReference type="PROSITE" id="PS51273">
    <property type="entry name" value="GATASE_TYPE_1"/>
    <property type="match status" value="1"/>
</dbReference>
<organism evidence="21">
    <name type="scientific">Ostreococcus tauri</name>
    <name type="common">Marine green alga</name>
    <dbReference type="NCBI Taxonomy" id="70448"/>
    <lineage>
        <taxon>Eukaryota</taxon>
        <taxon>Viridiplantae</taxon>
        <taxon>Chlorophyta</taxon>
        <taxon>Mamiellophyceae</taxon>
        <taxon>Mamiellales</taxon>
        <taxon>Bathycoccaceae</taxon>
        <taxon>Ostreococcus</taxon>
    </lineage>
</organism>
<keyword evidence="7" id="KW-0028">Amino-acid biosynthesis</keyword>
<keyword evidence="16" id="KW-1208">Phospholipid metabolism</keyword>
<dbReference type="Gene3D" id="3.40.50.880">
    <property type="match status" value="1"/>
</dbReference>
<dbReference type="OrthoDB" id="10051137at2759"/>
<dbReference type="Pfam" id="PF01553">
    <property type="entry name" value="Acyltransferase"/>
    <property type="match status" value="1"/>
</dbReference>
<dbReference type="GO" id="GO:0005783">
    <property type="term" value="C:endoplasmic reticulum"/>
    <property type="evidence" value="ECO:0007669"/>
    <property type="project" value="TreeGrafter"/>
</dbReference>
<dbReference type="InterPro" id="IPR029062">
    <property type="entry name" value="Class_I_gatase-like"/>
</dbReference>
<keyword evidence="8" id="KW-0808">Transferase</keyword>
<accession>A0A1Y5IAY9</accession>
<evidence type="ECO:0000259" key="20">
    <source>
        <dbReference type="SMART" id="SM01097"/>
    </source>
</evidence>
<evidence type="ECO:0000256" key="4">
    <source>
        <dbReference type="ARBA" id="ARBA00022516"/>
    </source>
</evidence>
<feature type="domain" description="Phospholipid/glycerol acyltransferase" evidence="19">
    <location>
        <begin position="562"/>
        <end position="673"/>
    </location>
</feature>
<keyword evidence="12" id="KW-1133">Transmembrane helix</keyword>
<evidence type="ECO:0000256" key="11">
    <source>
        <dbReference type="ARBA" id="ARBA00022840"/>
    </source>
</evidence>
<dbReference type="Gene3D" id="3.50.30.20">
    <property type="entry name" value="Carbamoyl-phosphate synthase small subunit, N-terminal domain"/>
    <property type="match status" value="1"/>
</dbReference>
<dbReference type="GO" id="GO:0019432">
    <property type="term" value="P:triglyceride biosynthetic process"/>
    <property type="evidence" value="ECO:0007669"/>
    <property type="project" value="TreeGrafter"/>
</dbReference>
<evidence type="ECO:0000256" key="16">
    <source>
        <dbReference type="ARBA" id="ARBA00023264"/>
    </source>
</evidence>
<dbReference type="PRINTS" id="PR00097">
    <property type="entry name" value="ANTSNTHASEII"/>
</dbReference>
<dbReference type="PANTHER" id="PTHR23063">
    <property type="entry name" value="PHOSPHOLIPID ACYLTRANSFERASE"/>
    <property type="match status" value="1"/>
</dbReference>
<evidence type="ECO:0000256" key="2">
    <source>
        <dbReference type="ARBA" id="ARBA00005189"/>
    </source>
</evidence>
<dbReference type="PRINTS" id="PR00099">
    <property type="entry name" value="CPSGATASE"/>
</dbReference>
<dbReference type="InterPro" id="IPR036480">
    <property type="entry name" value="CarbP_synth_ssu_N_sf"/>
</dbReference>
<dbReference type="HAMAP" id="MF_01209">
    <property type="entry name" value="CPSase_S_chain"/>
    <property type="match status" value="1"/>
</dbReference>
<dbReference type="InterPro" id="IPR045252">
    <property type="entry name" value="LPCAT1-like"/>
</dbReference>
<evidence type="ECO:0000256" key="10">
    <source>
        <dbReference type="ARBA" id="ARBA00022741"/>
    </source>
</evidence>
<keyword evidence="10" id="KW-0547">Nucleotide-binding</keyword>
<feature type="domain" description="Carbamoyl-phosphate synthase small subunit N-terminal" evidence="20">
    <location>
        <begin position="1"/>
        <end position="98"/>
    </location>
</feature>
<dbReference type="GO" id="GO:0004088">
    <property type="term" value="F:carbamoyl-phosphate synthase (glutamine-hydrolyzing) activity"/>
    <property type="evidence" value="ECO:0007669"/>
    <property type="project" value="InterPro"/>
</dbReference>
<feature type="region of interest" description="Disordered" evidence="18">
    <location>
        <begin position="362"/>
        <end position="396"/>
    </location>
</feature>
<dbReference type="Pfam" id="PF00117">
    <property type="entry name" value="GATase"/>
    <property type="match status" value="1"/>
</dbReference>
<keyword evidence="5" id="KW-0055">Arginine biosynthesis</keyword>
<feature type="compositionally biased region" description="Polar residues" evidence="18">
    <location>
        <begin position="382"/>
        <end position="395"/>
    </location>
</feature>
<dbReference type="KEGG" id="ota:OT_ostta17g01150"/>
<dbReference type="SUPFAM" id="SSF69593">
    <property type="entry name" value="Glycerol-3-phosphate (1)-acyltransferase"/>
    <property type="match status" value="1"/>
</dbReference>
<keyword evidence="4" id="KW-0444">Lipid biosynthesis</keyword>
<dbReference type="eggNOG" id="KOG2898">
    <property type="taxonomic scope" value="Eukaryota"/>
</dbReference>
<keyword evidence="6" id="KW-0436">Ligase</keyword>
<evidence type="ECO:0000313" key="21">
    <source>
        <dbReference type="EMBL" id="OUS45384.1"/>
    </source>
</evidence>
<dbReference type="InterPro" id="IPR006274">
    <property type="entry name" value="CarbamoylP_synth_ssu"/>
</dbReference>
<dbReference type="CDD" id="cd07991">
    <property type="entry name" value="LPLAT_LPCAT1-like"/>
    <property type="match status" value="1"/>
</dbReference>
<comment type="pathway">
    <text evidence="2">Lipid metabolism.</text>
</comment>
<gene>
    <name evidence="21" type="ORF">BE221DRAFT_76825</name>
</gene>
<dbReference type="GO" id="GO:0006526">
    <property type="term" value="P:L-arginine biosynthetic process"/>
    <property type="evidence" value="ECO:0007669"/>
    <property type="project" value="UniProtKB-KW"/>
</dbReference>
<proteinExistence type="inferred from homology"/>
<dbReference type="AlphaFoldDB" id="A0A1Y5IAY9"/>
<evidence type="ECO:0000256" key="7">
    <source>
        <dbReference type="ARBA" id="ARBA00022605"/>
    </source>
</evidence>
<sequence length="771" mass="87162">MRRYQEILTDPSYAGQFVLFTCPHIGNVGINEGDMESSKVHMGAMIVRNLSLNVSNYRSVKDLSTYLEEQGVMGIADIDTREITRRLRETGCLNGCLSNDDSKSDAELLDMAKGYNIVGKDLISEVTCKEPYEWKDTTGEWEFSDKAKASKDQFNVVVYDFGVKHNILRRLASFGCKLTVVPASYPADKVMAMNPDGVMFSNGPGDPSAVPYAVENAKNILGQLPVFGICMGHQVLGQAFGGKTFKLKFGHHGGNHPVRAADGAVEISSQNHNFAVDPKSLPAGITVSHVNLNDGTCAGMVWPEKRAMTIQYHPEASPGPHDSDRCFADFVQMMRDSKNMFLIHTRRHTQDRSPNFTQRVALHTERIMPVDDADAGARRSSGDQSARTPQPSESINRFAFDSFGEGDIEREQVERVTPGIELERQAERTRSTHEREEVLPRLLDCSGVLQDACAAIVDDSFNRCFQEAVEEPWNFNFYLFPLWWLGWLIRHGILFPLRLAFILSASAAFTVSFFFSHYVTPREWGWERKCVELYAAAFVVSWTGVIRYHGPKPSRGGQRGGVVYVSNHTSMIDYLVLTQVSPFAVIQQKHRGWVGLLQRTAMNAIDCIEFNRTDIQDRHKVTERLKQHVADKSRLPLLIFPEGTCVNNKYCVMFKRGAFDLGVDVVPVAIKYNSLFVDAFWNSRRQSFSRHLCKLMSSWAVVADVWYMEPQRQREDETSIEFAERVRTMICKRAGLKAVPWDGMLKYYRPSPRECESRRKAFASTLMNGLK</sequence>
<dbReference type="GO" id="GO:0016020">
    <property type="term" value="C:membrane"/>
    <property type="evidence" value="ECO:0007669"/>
    <property type="project" value="UniProtKB-SubCell"/>
</dbReference>
<name>A0A1Y5IAY9_OSTTA</name>
<evidence type="ECO:0000256" key="14">
    <source>
        <dbReference type="ARBA" id="ARBA00023136"/>
    </source>
</evidence>
<dbReference type="SMART" id="SM00563">
    <property type="entry name" value="PlsC"/>
    <property type="match status" value="1"/>
</dbReference>
<feature type="compositionally biased region" description="Basic and acidic residues" evidence="18">
    <location>
        <begin position="362"/>
        <end position="381"/>
    </location>
</feature>
<evidence type="ECO:0000256" key="6">
    <source>
        <dbReference type="ARBA" id="ARBA00022598"/>
    </source>
</evidence>
<dbReference type="SMART" id="SM01097">
    <property type="entry name" value="CPSase_sm_chain"/>
    <property type="match status" value="1"/>
</dbReference>
<evidence type="ECO:0000256" key="15">
    <source>
        <dbReference type="ARBA" id="ARBA00023209"/>
    </source>
</evidence>
<evidence type="ECO:0000256" key="13">
    <source>
        <dbReference type="ARBA" id="ARBA00023098"/>
    </source>
</evidence>
<dbReference type="RefSeq" id="XP_003083885.2">
    <property type="nucleotide sequence ID" value="XM_003083837.2"/>
</dbReference>
<evidence type="ECO:0000256" key="3">
    <source>
        <dbReference type="ARBA" id="ARBA00008655"/>
    </source>
</evidence>
<dbReference type="GO" id="GO:0008654">
    <property type="term" value="P:phospholipid biosynthetic process"/>
    <property type="evidence" value="ECO:0007669"/>
    <property type="project" value="UniProtKB-KW"/>
</dbReference>
<dbReference type="GO" id="GO:0006541">
    <property type="term" value="P:glutamine metabolic process"/>
    <property type="evidence" value="ECO:0007669"/>
    <property type="project" value="InterPro"/>
</dbReference>
<keyword evidence="15" id="KW-0594">Phospholipid biosynthesis</keyword>
<evidence type="ECO:0000256" key="18">
    <source>
        <dbReference type="SAM" id="MobiDB-lite"/>
    </source>
</evidence>
<comment type="similarity">
    <text evidence="3">Belongs to the 1-acyl-sn-glycerol-3-phosphate acyltransferase family.</text>
</comment>
<dbReference type="GO" id="GO:0004366">
    <property type="term" value="F:glycerol-3-phosphate O-acyltransferase activity"/>
    <property type="evidence" value="ECO:0007669"/>
    <property type="project" value="TreeGrafter"/>
</dbReference>
<evidence type="ECO:0000256" key="5">
    <source>
        <dbReference type="ARBA" id="ARBA00022571"/>
    </source>
</evidence>
<evidence type="ECO:0000256" key="9">
    <source>
        <dbReference type="ARBA" id="ARBA00022692"/>
    </source>
</evidence>
<dbReference type="GO" id="GO:0006207">
    <property type="term" value="P:'de novo' pyrimidine nucleobase biosynthetic process"/>
    <property type="evidence" value="ECO:0007669"/>
    <property type="project" value="InterPro"/>
</dbReference>
<dbReference type="GO" id="GO:0005524">
    <property type="term" value="F:ATP binding"/>
    <property type="evidence" value="ECO:0007669"/>
    <property type="project" value="UniProtKB-KW"/>
</dbReference>
<dbReference type="InterPro" id="IPR035686">
    <property type="entry name" value="CPSase_GATase1"/>
</dbReference>
<protein>
    <submittedName>
        <fullName evidence="21">Putative carbamoyl phosphate synthase small subunit</fullName>
    </submittedName>
</protein>
<dbReference type="InterPro" id="IPR002474">
    <property type="entry name" value="CarbamoylP_synth_ssu_N"/>
</dbReference>
<reference evidence="21" key="1">
    <citation type="submission" date="2017-04" db="EMBL/GenBank/DDBJ databases">
        <title>Population genomics of picophytoplankton unveils novel chromosome hypervariability.</title>
        <authorList>
            <consortium name="DOE Joint Genome Institute"/>
            <person name="Blanc-Mathieu R."/>
            <person name="Krasovec M."/>
            <person name="Hebrard M."/>
            <person name="Yau S."/>
            <person name="Desgranges E."/>
            <person name="Martin J."/>
            <person name="Schackwitz W."/>
            <person name="Kuo A."/>
            <person name="Salin G."/>
            <person name="Donnadieu C."/>
            <person name="Desdevises Y."/>
            <person name="Sanchez-Ferandin S."/>
            <person name="Moreau H."/>
            <person name="Rivals E."/>
            <person name="Grigoriev I.V."/>
            <person name="Grimsley N."/>
            <person name="Eyre-Walker A."/>
            <person name="Piganeau G."/>
        </authorList>
    </citation>
    <scope>NUCLEOTIDE SEQUENCE [LARGE SCALE GENOMIC DNA]</scope>
    <source>
        <strain evidence="21">RCC 1115</strain>
    </source>
</reference>
<keyword evidence="9" id="KW-0812">Transmembrane</keyword>
<dbReference type="NCBIfam" id="TIGR01368">
    <property type="entry name" value="CPSaseIIsmall"/>
    <property type="match status" value="1"/>
</dbReference>
<keyword evidence="14" id="KW-0472">Membrane</keyword>
<dbReference type="PANTHER" id="PTHR23063:SF2">
    <property type="entry name" value="GLYCEROL-3-PHOSPHATE ACYLTRANSFERASE 4, ISOFORM D-RELATED"/>
    <property type="match status" value="1"/>
</dbReference>
<dbReference type="SUPFAM" id="SSF52317">
    <property type="entry name" value="Class I glutamine amidotransferase-like"/>
    <property type="match status" value="1"/>
</dbReference>
<keyword evidence="11" id="KW-0067">ATP-binding</keyword>
<dbReference type="FunFam" id="3.40.50.880:FF:000034">
    <property type="entry name" value="carbamoyl-phosphate synthase small chain, chloroplastic"/>
    <property type="match status" value="1"/>
</dbReference>
<dbReference type="CDD" id="cd01744">
    <property type="entry name" value="GATase1_CPSase"/>
    <property type="match status" value="1"/>
</dbReference>
<dbReference type="InterPro" id="IPR002123">
    <property type="entry name" value="Plipid/glycerol_acylTrfase"/>
</dbReference>
<keyword evidence="17" id="KW-0012">Acyltransferase</keyword>
<comment type="subcellular location">
    <subcellularLocation>
        <location evidence="1">Membrane</location>
    </subcellularLocation>
</comment>
<evidence type="ECO:0000256" key="1">
    <source>
        <dbReference type="ARBA" id="ARBA00004370"/>
    </source>
</evidence>
<dbReference type="PRINTS" id="PR00096">
    <property type="entry name" value="GATASE"/>
</dbReference>
<evidence type="ECO:0000256" key="17">
    <source>
        <dbReference type="ARBA" id="ARBA00023315"/>
    </source>
</evidence>
<dbReference type="InterPro" id="IPR017926">
    <property type="entry name" value="GATASE"/>
</dbReference>
<dbReference type="NCBIfam" id="NF009475">
    <property type="entry name" value="PRK12838.1"/>
    <property type="match status" value="1"/>
</dbReference>
<dbReference type="Pfam" id="PF00988">
    <property type="entry name" value="CPSase_sm_chain"/>
    <property type="match status" value="1"/>
</dbReference>
<evidence type="ECO:0000259" key="19">
    <source>
        <dbReference type="SMART" id="SM00563"/>
    </source>
</evidence>
<dbReference type="Proteomes" id="UP000195557">
    <property type="component" value="Unassembled WGS sequence"/>
</dbReference>
<evidence type="ECO:0000256" key="12">
    <source>
        <dbReference type="ARBA" id="ARBA00022989"/>
    </source>
</evidence>